<comment type="caution">
    <text evidence="1">The sequence shown here is derived from an EMBL/GenBank/DDBJ whole genome shotgun (WGS) entry which is preliminary data.</text>
</comment>
<feature type="non-terminal residue" evidence="1">
    <location>
        <position position="62"/>
    </location>
</feature>
<name>A0AAD8BXX2_BIOPF</name>
<evidence type="ECO:0000313" key="1">
    <source>
        <dbReference type="EMBL" id="KAK0062847.1"/>
    </source>
</evidence>
<gene>
    <name evidence="1" type="ORF">Bpfe_007567</name>
</gene>
<reference evidence="1" key="1">
    <citation type="journal article" date="2023" name="PLoS Negl. Trop. Dis.">
        <title>A genome sequence for Biomphalaria pfeifferi, the major vector snail for the human-infecting parasite Schistosoma mansoni.</title>
        <authorList>
            <person name="Bu L."/>
            <person name="Lu L."/>
            <person name="Laidemitt M.R."/>
            <person name="Zhang S.M."/>
            <person name="Mutuku M."/>
            <person name="Mkoji G."/>
            <person name="Steinauer M."/>
            <person name="Loker E.S."/>
        </authorList>
    </citation>
    <scope>NUCLEOTIDE SEQUENCE</scope>
    <source>
        <strain evidence="1">KasaAsao</strain>
    </source>
</reference>
<dbReference type="AlphaFoldDB" id="A0AAD8BXX2"/>
<protein>
    <submittedName>
        <fullName evidence="1">Uncharacterized protein</fullName>
    </submittedName>
</protein>
<keyword evidence="2" id="KW-1185">Reference proteome</keyword>
<sequence length="62" mass="7096">MLTVSVDLYLEISDYYQADSAVGTRGLHALQNSDRRSELNSSVLQLEADDDDEMRKQKLLMF</sequence>
<organism evidence="1 2">
    <name type="scientific">Biomphalaria pfeifferi</name>
    <name type="common">Bloodfluke planorb</name>
    <name type="synonym">Freshwater snail</name>
    <dbReference type="NCBI Taxonomy" id="112525"/>
    <lineage>
        <taxon>Eukaryota</taxon>
        <taxon>Metazoa</taxon>
        <taxon>Spiralia</taxon>
        <taxon>Lophotrochozoa</taxon>
        <taxon>Mollusca</taxon>
        <taxon>Gastropoda</taxon>
        <taxon>Heterobranchia</taxon>
        <taxon>Euthyneura</taxon>
        <taxon>Panpulmonata</taxon>
        <taxon>Hygrophila</taxon>
        <taxon>Lymnaeoidea</taxon>
        <taxon>Planorbidae</taxon>
        <taxon>Biomphalaria</taxon>
    </lineage>
</organism>
<dbReference type="Proteomes" id="UP001233172">
    <property type="component" value="Unassembled WGS sequence"/>
</dbReference>
<dbReference type="EMBL" id="JASAOG010000023">
    <property type="protein sequence ID" value="KAK0062847.1"/>
    <property type="molecule type" value="Genomic_DNA"/>
</dbReference>
<proteinExistence type="predicted"/>
<accession>A0AAD8BXX2</accession>
<reference evidence="1" key="2">
    <citation type="submission" date="2023-04" db="EMBL/GenBank/DDBJ databases">
        <authorList>
            <person name="Bu L."/>
            <person name="Lu L."/>
            <person name="Laidemitt M.R."/>
            <person name="Zhang S.M."/>
            <person name="Mutuku M."/>
            <person name="Mkoji G."/>
            <person name="Steinauer M."/>
            <person name="Loker E.S."/>
        </authorList>
    </citation>
    <scope>NUCLEOTIDE SEQUENCE</scope>
    <source>
        <strain evidence="1">KasaAsao</strain>
        <tissue evidence="1">Whole Snail</tissue>
    </source>
</reference>
<evidence type="ECO:0000313" key="2">
    <source>
        <dbReference type="Proteomes" id="UP001233172"/>
    </source>
</evidence>